<name>A0A832GMW4_9BACT</name>
<evidence type="ECO:0000259" key="1">
    <source>
        <dbReference type="PROSITE" id="PS50910"/>
    </source>
</evidence>
<dbReference type="SMART" id="SM00748">
    <property type="entry name" value="HEPN"/>
    <property type="match status" value="1"/>
</dbReference>
<gene>
    <name evidence="2" type="ORF">ENT73_07885</name>
</gene>
<dbReference type="AlphaFoldDB" id="A0A832GMW4"/>
<dbReference type="SUPFAM" id="SSF81593">
    <property type="entry name" value="Nucleotidyltransferase substrate binding subunit/domain"/>
    <property type="match status" value="1"/>
</dbReference>
<sequence length="141" mass="16675">MNSKVLLIQDYLKRAQKRLLMLQYLMELEDYPDVVREAQEVVELLLKALIMSVGLEVPKVHDLSKFLEKHESFFPKVIRENLETIKKISRNLRKERELSFYGALDWIPSEEYTLNEAEQALEWAKIVYQWVSSACEELLNS</sequence>
<comment type="caution">
    <text evidence="2">The sequence shown here is derived from an EMBL/GenBank/DDBJ whole genome shotgun (WGS) entry which is preliminary data.</text>
</comment>
<feature type="domain" description="HEPN" evidence="1">
    <location>
        <begin position="12"/>
        <end position="127"/>
    </location>
</feature>
<accession>A0A832GMW4</accession>
<evidence type="ECO:0000313" key="2">
    <source>
        <dbReference type="EMBL" id="HGV55978.1"/>
    </source>
</evidence>
<dbReference type="PROSITE" id="PS50910">
    <property type="entry name" value="HEPN"/>
    <property type="match status" value="1"/>
</dbReference>
<dbReference type="Gene3D" id="1.20.120.330">
    <property type="entry name" value="Nucleotidyltransferases domain 2"/>
    <property type="match status" value="1"/>
</dbReference>
<organism evidence="2">
    <name type="scientific">Caldimicrobium thiodismutans</name>
    <dbReference type="NCBI Taxonomy" id="1653476"/>
    <lineage>
        <taxon>Bacteria</taxon>
        <taxon>Pseudomonadati</taxon>
        <taxon>Thermodesulfobacteriota</taxon>
        <taxon>Thermodesulfobacteria</taxon>
        <taxon>Thermodesulfobacteriales</taxon>
        <taxon>Thermodesulfobacteriaceae</taxon>
        <taxon>Caldimicrobium</taxon>
    </lineage>
</organism>
<dbReference type="InterPro" id="IPR007842">
    <property type="entry name" value="HEPN_dom"/>
</dbReference>
<protein>
    <submittedName>
        <fullName evidence="2">HEPN domain-containing protein</fullName>
    </submittedName>
</protein>
<dbReference type="Pfam" id="PF05168">
    <property type="entry name" value="HEPN"/>
    <property type="match status" value="1"/>
</dbReference>
<proteinExistence type="predicted"/>
<dbReference type="EMBL" id="DSZU01000144">
    <property type="protein sequence ID" value="HGV55978.1"/>
    <property type="molecule type" value="Genomic_DNA"/>
</dbReference>
<reference evidence="2" key="1">
    <citation type="journal article" date="2020" name="mSystems">
        <title>Genome- and Community-Level Interaction Insights into Carbon Utilization and Element Cycling Functions of Hydrothermarchaeota in Hydrothermal Sediment.</title>
        <authorList>
            <person name="Zhou Z."/>
            <person name="Liu Y."/>
            <person name="Xu W."/>
            <person name="Pan J."/>
            <person name="Luo Z.H."/>
            <person name="Li M."/>
        </authorList>
    </citation>
    <scope>NUCLEOTIDE SEQUENCE [LARGE SCALE GENOMIC DNA]</scope>
    <source>
        <strain evidence="2">SpSt-605</strain>
    </source>
</reference>